<dbReference type="AlphaFoldDB" id="A0A448WJL7"/>
<feature type="region of interest" description="Disordered" evidence="1">
    <location>
        <begin position="49"/>
        <end position="80"/>
    </location>
</feature>
<gene>
    <name evidence="3" type="ORF">PXEA_LOCUS6757</name>
</gene>
<keyword evidence="4" id="KW-1185">Reference proteome</keyword>
<feature type="signal peptide" evidence="2">
    <location>
        <begin position="1"/>
        <end position="26"/>
    </location>
</feature>
<protein>
    <submittedName>
        <fullName evidence="3">Uncharacterized protein</fullName>
    </submittedName>
</protein>
<evidence type="ECO:0000256" key="2">
    <source>
        <dbReference type="SAM" id="SignalP"/>
    </source>
</evidence>
<feature type="region of interest" description="Disordered" evidence="1">
    <location>
        <begin position="93"/>
        <end position="118"/>
    </location>
</feature>
<proteinExistence type="predicted"/>
<dbReference type="Proteomes" id="UP000784294">
    <property type="component" value="Unassembled WGS sequence"/>
</dbReference>
<evidence type="ECO:0000313" key="4">
    <source>
        <dbReference type="Proteomes" id="UP000784294"/>
    </source>
</evidence>
<name>A0A448WJL7_9PLAT</name>
<organism evidence="3 4">
    <name type="scientific">Protopolystoma xenopodis</name>
    <dbReference type="NCBI Taxonomy" id="117903"/>
    <lineage>
        <taxon>Eukaryota</taxon>
        <taxon>Metazoa</taxon>
        <taxon>Spiralia</taxon>
        <taxon>Lophotrochozoa</taxon>
        <taxon>Platyhelminthes</taxon>
        <taxon>Monogenea</taxon>
        <taxon>Polyopisthocotylea</taxon>
        <taxon>Polystomatidea</taxon>
        <taxon>Polystomatidae</taxon>
        <taxon>Protopolystoma</taxon>
    </lineage>
</organism>
<evidence type="ECO:0000256" key="1">
    <source>
        <dbReference type="SAM" id="MobiDB-lite"/>
    </source>
</evidence>
<dbReference type="EMBL" id="CAAALY010017418">
    <property type="protein sequence ID" value="VEL13317.1"/>
    <property type="molecule type" value="Genomic_DNA"/>
</dbReference>
<evidence type="ECO:0000313" key="3">
    <source>
        <dbReference type="EMBL" id="VEL13317.1"/>
    </source>
</evidence>
<sequence>MRVVISLPSLLFVFRYLGSNAASAKASLMTSSSSGTPSFRQENLAPGQFLSDTSHSQEPTSPEPESHSSQGQNGLENSVCDLPNSIDPHLRISSINDVKPSAAKSSGSRPALDRRRRFGTVQQPASLLEISAMAAAEAAVTASIGVTTCESPLAPPSSETTIVGLDSIGAGTRFCQLSSSPCISPGRPLPPSSASRHLDTRATVLPTSAIHFYQHQKRHLPSPTASAGLLLPLRFTKKPEASAVMAPLATDQTCDKELSKNWTETPGLALPRIPDSLVTGQAPLSGTRGRLIFRLQLVFTFGQFICLFKHKLLPIGILQNYRLIFICAFMRMSHTTI</sequence>
<accession>A0A448WJL7</accession>
<comment type="caution">
    <text evidence="3">The sequence shown here is derived from an EMBL/GenBank/DDBJ whole genome shotgun (WGS) entry which is preliminary data.</text>
</comment>
<feature type="chain" id="PRO_5019476904" evidence="2">
    <location>
        <begin position="27"/>
        <end position="337"/>
    </location>
</feature>
<reference evidence="3" key="1">
    <citation type="submission" date="2018-11" db="EMBL/GenBank/DDBJ databases">
        <authorList>
            <consortium name="Pathogen Informatics"/>
        </authorList>
    </citation>
    <scope>NUCLEOTIDE SEQUENCE</scope>
</reference>
<keyword evidence="2" id="KW-0732">Signal</keyword>